<dbReference type="Gene3D" id="3.40.190.10">
    <property type="entry name" value="Periplasmic binding protein-like II"/>
    <property type="match status" value="3"/>
</dbReference>
<dbReference type="OrthoDB" id="8689594at2"/>
<dbReference type="GO" id="GO:0018796">
    <property type="term" value="F:4,5-dihydroxyphthalate decarboxylase activity"/>
    <property type="evidence" value="ECO:0007669"/>
    <property type="project" value="UniProtKB-EC"/>
</dbReference>
<name>A0A3P4B1L5_9BURK</name>
<evidence type="ECO:0000313" key="1">
    <source>
        <dbReference type="EMBL" id="VCU70179.1"/>
    </source>
</evidence>
<dbReference type="AlphaFoldDB" id="A0A3P4B1L5"/>
<dbReference type="EMBL" id="UWPJ01000017">
    <property type="protein sequence ID" value="VCU70179.1"/>
    <property type="molecule type" value="Genomic_DNA"/>
</dbReference>
<protein>
    <submittedName>
        <fullName evidence="1">4,5-dihydroxyphthalate decarboxylase</fullName>
        <ecNumber evidence="1">4.1.1.55</ecNumber>
    </submittedName>
</protein>
<proteinExistence type="predicted"/>
<keyword evidence="1" id="KW-0456">Lyase</keyword>
<organism evidence="1 2">
    <name type="scientific">Pigmentiphaga humi</name>
    <dbReference type="NCBI Taxonomy" id="2478468"/>
    <lineage>
        <taxon>Bacteria</taxon>
        <taxon>Pseudomonadati</taxon>
        <taxon>Pseudomonadota</taxon>
        <taxon>Betaproteobacteria</taxon>
        <taxon>Burkholderiales</taxon>
        <taxon>Alcaligenaceae</taxon>
        <taxon>Pigmentiphaga</taxon>
    </lineage>
</organism>
<evidence type="ECO:0000313" key="2">
    <source>
        <dbReference type="Proteomes" id="UP000277294"/>
    </source>
</evidence>
<accession>A0A3P4B1L5</accession>
<dbReference type="SUPFAM" id="SSF53850">
    <property type="entry name" value="Periplasmic binding protein-like II"/>
    <property type="match status" value="1"/>
</dbReference>
<keyword evidence="2" id="KW-1185">Reference proteome</keyword>
<gene>
    <name evidence="1" type="primary">pht5_11</name>
    <name evidence="1" type="ORF">PIGHUM_02246</name>
</gene>
<sequence>MNRLRMNFACGDYDRVQALKEGRIDVPGIDLNLIALPPEDIFFRMLKHREFEAAEMSLSSYTLSRQAGEPAFVAIPAFVSRTFRHSCVYVNERSGIRKPSDLRGKKVGCPEYQMTATVWIRGMLSDYYELPVDSVTYFTGGQEQAGRQEKIPLNLPDNISVVPIHQEKTLAQMLLDGEIDALYTARTPSTYAGEHGPIRRLFEDYGREERLYYDRSRIFPIMHTVAMRSDVYRQNRWAARSLLAALEEAKQIACDALHEFATLKVMMPWLGSDLRDTKARMGADFWPYGVEPNRLVLETFLRYFHEQGLSAERLGIEDMFAPETLDAARI</sequence>
<dbReference type="Proteomes" id="UP000277294">
    <property type="component" value="Unassembled WGS sequence"/>
</dbReference>
<dbReference type="RefSeq" id="WP_124079681.1">
    <property type="nucleotide sequence ID" value="NZ_UWPJ01000017.1"/>
</dbReference>
<dbReference type="EC" id="4.1.1.55" evidence="1"/>
<reference evidence="1 2" key="1">
    <citation type="submission" date="2018-10" db="EMBL/GenBank/DDBJ databases">
        <authorList>
            <person name="Criscuolo A."/>
        </authorList>
    </citation>
    <scope>NUCLEOTIDE SEQUENCE [LARGE SCALE GENOMIC DNA]</scope>
    <source>
        <strain evidence="1">DnA1</strain>
    </source>
</reference>